<dbReference type="PANTHER" id="PTHR28052">
    <property type="entry name" value="UPF0545 PROTEIN C22ORF39"/>
    <property type="match status" value="1"/>
</dbReference>
<comment type="caution">
    <text evidence="2">The sequence shown here is derived from an EMBL/GenBank/DDBJ whole genome shotgun (WGS) entry which is preliminary data.</text>
</comment>
<dbReference type="OrthoDB" id="2017405at2759"/>
<dbReference type="InterPro" id="IPR021475">
    <property type="entry name" value="Pants/Emi1-like"/>
</dbReference>
<reference evidence="2" key="1">
    <citation type="submission" date="2022-07" db="EMBL/GenBank/DDBJ databases">
        <title>Phylogenomic reconstructions and comparative analyses of Kickxellomycotina fungi.</title>
        <authorList>
            <person name="Reynolds N.K."/>
            <person name="Stajich J.E."/>
            <person name="Barry K."/>
            <person name="Grigoriev I.V."/>
            <person name="Crous P."/>
            <person name="Smith M.E."/>
        </authorList>
    </citation>
    <scope>NUCLEOTIDE SEQUENCE</scope>
    <source>
        <strain evidence="2">NRRL 3115</strain>
    </source>
</reference>
<evidence type="ECO:0000256" key="1">
    <source>
        <dbReference type="SAM" id="MobiDB-lite"/>
    </source>
</evidence>
<evidence type="ECO:0000313" key="2">
    <source>
        <dbReference type="EMBL" id="KAJ2679064.1"/>
    </source>
</evidence>
<feature type="region of interest" description="Disordered" evidence="1">
    <location>
        <begin position="88"/>
        <end position="138"/>
    </location>
</feature>
<dbReference type="PANTHER" id="PTHR28052:SF1">
    <property type="entry name" value="UPF0545 PROTEIN C22ORF39"/>
    <property type="match status" value="1"/>
</dbReference>
<feature type="compositionally biased region" description="Basic and acidic residues" evidence="1">
    <location>
        <begin position="88"/>
        <end position="100"/>
    </location>
</feature>
<name>A0A9W8G9W6_9FUNG</name>
<dbReference type="Pfam" id="PF11326">
    <property type="entry name" value="PANTS-like"/>
    <property type="match status" value="1"/>
</dbReference>
<proteinExistence type="predicted"/>
<dbReference type="AlphaFoldDB" id="A0A9W8G9W6"/>
<organism evidence="2 3">
    <name type="scientific">Coemansia spiralis</name>
    <dbReference type="NCBI Taxonomy" id="417178"/>
    <lineage>
        <taxon>Eukaryota</taxon>
        <taxon>Fungi</taxon>
        <taxon>Fungi incertae sedis</taxon>
        <taxon>Zoopagomycota</taxon>
        <taxon>Kickxellomycotina</taxon>
        <taxon>Kickxellomycetes</taxon>
        <taxon>Kickxellales</taxon>
        <taxon>Kickxellaceae</taxon>
        <taxon>Coemansia</taxon>
    </lineage>
</organism>
<dbReference type="Proteomes" id="UP001151518">
    <property type="component" value="Unassembled WGS sequence"/>
</dbReference>
<sequence>MSSDEKDDFKIDWESTEKPFRRNTDSDDYTCKLSSAFDHYFACLTVGKQLSNYYRYGEKRPCTKHWQNVKLCMKVKLLSKESGKKLMREYDEKQETERSSKPNVLDIWTRRSPDNPAFPDSADSDTPPVQDEHKSTVF</sequence>
<gene>
    <name evidence="2" type="ORF">GGI25_001836</name>
</gene>
<protein>
    <submittedName>
        <fullName evidence="2">Uncharacterized protein</fullName>
    </submittedName>
</protein>
<dbReference type="EMBL" id="JANBTW010000015">
    <property type="protein sequence ID" value="KAJ2679064.1"/>
    <property type="molecule type" value="Genomic_DNA"/>
</dbReference>
<accession>A0A9W8G9W6</accession>
<evidence type="ECO:0000313" key="3">
    <source>
        <dbReference type="Proteomes" id="UP001151518"/>
    </source>
</evidence>